<dbReference type="HOGENOM" id="CLU_1208206_0_0_7"/>
<feature type="modified residue" description="4-aspartylphosphate" evidence="2">
    <location>
        <position position="53"/>
    </location>
</feature>
<name>A0A0H3A6J6_NITV4</name>
<protein>
    <submittedName>
        <fullName evidence="4">Response regulator receiver protein</fullName>
    </submittedName>
</protein>
<evidence type="ECO:0000256" key="1">
    <source>
        <dbReference type="ARBA" id="ARBA00022553"/>
    </source>
</evidence>
<evidence type="ECO:0000256" key="2">
    <source>
        <dbReference type="PROSITE-ProRule" id="PRU00169"/>
    </source>
</evidence>
<dbReference type="AlphaFoldDB" id="A0A0H3A6J6"/>
<keyword evidence="1 2" id="KW-0597">Phosphoprotein</keyword>
<dbReference type="InterPro" id="IPR011006">
    <property type="entry name" value="CheY-like_superfamily"/>
</dbReference>
<dbReference type="PANTHER" id="PTHR44591">
    <property type="entry name" value="STRESS RESPONSE REGULATOR PROTEIN 1"/>
    <property type="match status" value="1"/>
</dbReference>
<dbReference type="CDD" id="cd17546">
    <property type="entry name" value="REC_hyHK_CKI1_RcsC-like"/>
    <property type="match status" value="1"/>
</dbReference>
<dbReference type="PANTHER" id="PTHR44591:SF3">
    <property type="entry name" value="RESPONSE REGULATORY DOMAIN-CONTAINING PROTEIN"/>
    <property type="match status" value="1"/>
</dbReference>
<dbReference type="InterPro" id="IPR050595">
    <property type="entry name" value="Bact_response_regulator"/>
</dbReference>
<feature type="domain" description="Response regulatory" evidence="3">
    <location>
        <begin position="2"/>
        <end position="117"/>
    </location>
</feature>
<reference evidence="5" key="1">
    <citation type="journal article" date="2009" name="Environ. Microbiol.">
        <title>Contribution of mobile genetic elements to Desulfovibrio vulgaris genome plasticity.</title>
        <authorList>
            <person name="Walker C.B."/>
            <person name="Stolyar S."/>
            <person name="Chivian D."/>
            <person name="Pinel N."/>
            <person name="Gabster J.A."/>
            <person name="Dehal P.S."/>
            <person name="He Z."/>
            <person name="Yang Z.K."/>
            <person name="Yen H.C."/>
            <person name="Zhou J."/>
            <person name="Wall J.D."/>
            <person name="Hazen T.C."/>
            <person name="Arkin A.P."/>
            <person name="Stahl D.A."/>
        </authorList>
    </citation>
    <scope>NUCLEOTIDE SEQUENCE [LARGE SCALE GENOMIC DNA]</scope>
    <source>
        <strain evidence="5">DP4</strain>
    </source>
</reference>
<dbReference type="EMBL" id="CP000527">
    <property type="protein sequence ID" value="ABM27692.1"/>
    <property type="molecule type" value="Genomic_DNA"/>
</dbReference>
<proteinExistence type="predicted"/>
<sequence length="229" mass="24697">MRLLVVDDVAVNRTLLAMWLERMLPGCTVEMAAGGKEALALYKEKQFDGVLLDYRMPDMDGREVAIALRQIATGMGHTLAIIMLTADTGVDVRDIADKLVEKPLHIGDIMTALATVGLLRLVQGQLNTSQTAGVPEELRGLLPKVVETLQGQVHRACVALSSQDWNALRFEAHGMRGVAANFNLASVLVAAESLEAATEKRDPGCIGQIVDWLTAAITRCAAECTCSQE</sequence>
<dbReference type="RefSeq" id="WP_011791760.1">
    <property type="nucleotide sequence ID" value="NC_008751.1"/>
</dbReference>
<dbReference type="InterPro" id="IPR036641">
    <property type="entry name" value="HPT_dom_sf"/>
</dbReference>
<dbReference type="GO" id="GO:0004672">
    <property type="term" value="F:protein kinase activity"/>
    <property type="evidence" value="ECO:0007669"/>
    <property type="project" value="UniProtKB-ARBA"/>
</dbReference>
<evidence type="ECO:0000313" key="5">
    <source>
        <dbReference type="Proteomes" id="UP000009173"/>
    </source>
</evidence>
<dbReference type="SUPFAM" id="SSF47226">
    <property type="entry name" value="Histidine-containing phosphotransfer domain, HPT domain"/>
    <property type="match status" value="1"/>
</dbReference>
<dbReference type="Gene3D" id="3.40.50.2300">
    <property type="match status" value="1"/>
</dbReference>
<gene>
    <name evidence="4" type="ordered locus">Dvul_0669</name>
</gene>
<dbReference type="Proteomes" id="UP000009173">
    <property type="component" value="Chromosome"/>
</dbReference>
<dbReference type="Gene3D" id="1.20.120.160">
    <property type="entry name" value="HPT domain"/>
    <property type="match status" value="1"/>
</dbReference>
<dbReference type="Pfam" id="PF00072">
    <property type="entry name" value="Response_reg"/>
    <property type="match status" value="1"/>
</dbReference>
<accession>A0A0H3A6J6</accession>
<evidence type="ECO:0000259" key="3">
    <source>
        <dbReference type="PROSITE" id="PS50110"/>
    </source>
</evidence>
<dbReference type="PROSITE" id="PS50110">
    <property type="entry name" value="RESPONSE_REGULATORY"/>
    <property type="match status" value="1"/>
</dbReference>
<organism evidence="4 5">
    <name type="scientific">Nitratidesulfovibrio vulgaris (strain DP4)</name>
    <name type="common">Desulfovibrio vulgaris</name>
    <dbReference type="NCBI Taxonomy" id="391774"/>
    <lineage>
        <taxon>Bacteria</taxon>
        <taxon>Pseudomonadati</taxon>
        <taxon>Thermodesulfobacteriota</taxon>
        <taxon>Desulfovibrionia</taxon>
        <taxon>Desulfovibrionales</taxon>
        <taxon>Desulfovibrionaceae</taxon>
        <taxon>Nitratidesulfovibrio</taxon>
    </lineage>
</organism>
<dbReference type="GO" id="GO:0000160">
    <property type="term" value="P:phosphorelay signal transduction system"/>
    <property type="evidence" value="ECO:0007669"/>
    <property type="project" value="InterPro"/>
</dbReference>
<evidence type="ECO:0000313" key="4">
    <source>
        <dbReference type="EMBL" id="ABM27692.1"/>
    </source>
</evidence>
<dbReference type="KEGG" id="dvl:Dvul_0669"/>
<dbReference type="InterPro" id="IPR001789">
    <property type="entry name" value="Sig_transdc_resp-reg_receiver"/>
</dbReference>
<dbReference type="SMART" id="SM00448">
    <property type="entry name" value="REC"/>
    <property type="match status" value="1"/>
</dbReference>
<dbReference type="SUPFAM" id="SSF52172">
    <property type="entry name" value="CheY-like"/>
    <property type="match status" value="1"/>
</dbReference>
<dbReference type="InterPro" id="IPR008207">
    <property type="entry name" value="Sig_transdc_His_kin_Hpt_dom"/>
</dbReference>
<dbReference type="Pfam" id="PF01627">
    <property type="entry name" value="Hpt"/>
    <property type="match status" value="1"/>
</dbReference>